<name>A0A9P5XXZ5_9AGAR</name>
<reference evidence="1" key="1">
    <citation type="submission" date="2020-11" db="EMBL/GenBank/DDBJ databases">
        <authorList>
            <consortium name="DOE Joint Genome Institute"/>
            <person name="Ahrendt S."/>
            <person name="Riley R."/>
            <person name="Andreopoulos W."/>
            <person name="Labutti K."/>
            <person name="Pangilinan J."/>
            <person name="Ruiz-Duenas F.J."/>
            <person name="Barrasa J.M."/>
            <person name="Sanchez-Garcia M."/>
            <person name="Camarero S."/>
            <person name="Miyauchi S."/>
            <person name="Serrano A."/>
            <person name="Linde D."/>
            <person name="Babiker R."/>
            <person name="Drula E."/>
            <person name="Ayuso-Fernandez I."/>
            <person name="Pacheco R."/>
            <person name="Padilla G."/>
            <person name="Ferreira P."/>
            <person name="Barriuso J."/>
            <person name="Kellner H."/>
            <person name="Castanera R."/>
            <person name="Alfaro M."/>
            <person name="Ramirez L."/>
            <person name="Pisabarro A.G."/>
            <person name="Kuo A."/>
            <person name="Tritt A."/>
            <person name="Lipzen A."/>
            <person name="He G."/>
            <person name="Yan M."/>
            <person name="Ng V."/>
            <person name="Cullen D."/>
            <person name="Martin F."/>
            <person name="Rosso M.-N."/>
            <person name="Henrissat B."/>
            <person name="Hibbett D."/>
            <person name="Martinez A.T."/>
            <person name="Grigoriev I.V."/>
        </authorList>
    </citation>
    <scope>NUCLEOTIDE SEQUENCE</scope>
    <source>
        <strain evidence="1">CBS 247.69</strain>
    </source>
</reference>
<evidence type="ECO:0000313" key="1">
    <source>
        <dbReference type="EMBL" id="KAF9459693.1"/>
    </source>
</evidence>
<proteinExistence type="predicted"/>
<comment type="caution">
    <text evidence="1">The sequence shown here is derived from an EMBL/GenBank/DDBJ whole genome shotgun (WGS) entry which is preliminary data.</text>
</comment>
<feature type="non-terminal residue" evidence="1">
    <location>
        <position position="1"/>
    </location>
</feature>
<dbReference type="OrthoDB" id="543511at2759"/>
<dbReference type="EMBL" id="MU150312">
    <property type="protein sequence ID" value="KAF9459693.1"/>
    <property type="molecule type" value="Genomic_DNA"/>
</dbReference>
<feature type="non-terminal residue" evidence="1">
    <location>
        <position position="180"/>
    </location>
</feature>
<gene>
    <name evidence="1" type="ORF">BDZ94DRAFT_1120817</name>
</gene>
<keyword evidence="2" id="KW-1185">Reference proteome</keyword>
<dbReference type="Proteomes" id="UP000807353">
    <property type="component" value="Unassembled WGS sequence"/>
</dbReference>
<organism evidence="1 2">
    <name type="scientific">Collybia nuda</name>
    <dbReference type="NCBI Taxonomy" id="64659"/>
    <lineage>
        <taxon>Eukaryota</taxon>
        <taxon>Fungi</taxon>
        <taxon>Dikarya</taxon>
        <taxon>Basidiomycota</taxon>
        <taxon>Agaricomycotina</taxon>
        <taxon>Agaricomycetes</taxon>
        <taxon>Agaricomycetidae</taxon>
        <taxon>Agaricales</taxon>
        <taxon>Tricholomatineae</taxon>
        <taxon>Clitocybaceae</taxon>
        <taxon>Collybia</taxon>
    </lineage>
</organism>
<accession>A0A9P5XXZ5</accession>
<sequence length="180" mass="19407">DTGLKLELTEKSAKFFAITPTSSVEIPSVTPKGPRAPLLISGVEDLYWLNVDKKNGNIRYGKTYRSASATFLAAKVDIGDNVKTPGPYLWIKSLKYVSITSLAGNTLSIRPDLGMVSICMLPIVRDLPPLIAESADVTLEDLAVGTTTSIANLSLECQRLYANITGPGVKLDDKSFPDFS</sequence>
<protein>
    <submittedName>
        <fullName evidence="1">Uncharacterized protein</fullName>
    </submittedName>
</protein>
<evidence type="ECO:0000313" key="2">
    <source>
        <dbReference type="Proteomes" id="UP000807353"/>
    </source>
</evidence>
<dbReference type="AlphaFoldDB" id="A0A9P5XXZ5"/>